<dbReference type="InterPro" id="IPR027359">
    <property type="entry name" value="Volt_channel_dom_sf"/>
</dbReference>
<keyword evidence="6" id="KW-0851">Voltage-gated channel</keyword>
<gene>
    <name evidence="14" type="ordered locus">Turpa_1422</name>
</gene>
<feature type="transmembrane region" description="Helical" evidence="12">
    <location>
        <begin position="211"/>
        <end position="231"/>
    </location>
</feature>
<evidence type="ECO:0000256" key="11">
    <source>
        <dbReference type="ARBA" id="ARBA00023303"/>
    </source>
</evidence>
<dbReference type="GO" id="GO:0005249">
    <property type="term" value="F:voltage-gated potassium channel activity"/>
    <property type="evidence" value="ECO:0007669"/>
    <property type="project" value="InterPro"/>
</dbReference>
<keyword evidence="2" id="KW-0813">Transport</keyword>
<dbReference type="Proteomes" id="UP000006048">
    <property type="component" value="Chromosome"/>
</dbReference>
<dbReference type="AlphaFoldDB" id="I4B463"/>
<keyword evidence="10 12" id="KW-0472">Membrane</keyword>
<dbReference type="KEGG" id="tpx:Turpa_1422"/>
<evidence type="ECO:0000256" key="5">
    <source>
        <dbReference type="ARBA" id="ARBA00022826"/>
    </source>
</evidence>
<dbReference type="GO" id="GO:0008076">
    <property type="term" value="C:voltage-gated potassium channel complex"/>
    <property type="evidence" value="ECO:0007669"/>
    <property type="project" value="InterPro"/>
</dbReference>
<evidence type="ECO:0000256" key="9">
    <source>
        <dbReference type="ARBA" id="ARBA00023065"/>
    </source>
</evidence>
<dbReference type="PRINTS" id="PR00169">
    <property type="entry name" value="KCHANNEL"/>
</dbReference>
<dbReference type="InterPro" id="IPR005821">
    <property type="entry name" value="Ion_trans_dom"/>
</dbReference>
<feature type="domain" description="Ion transport" evidence="13">
    <location>
        <begin position="57"/>
        <end position="268"/>
    </location>
</feature>
<reference evidence="14 15" key="1">
    <citation type="submission" date="2012-06" db="EMBL/GenBank/DDBJ databases">
        <title>The complete chromosome of genome of Turneriella parva DSM 21527.</title>
        <authorList>
            <consortium name="US DOE Joint Genome Institute (JGI-PGF)"/>
            <person name="Lucas S."/>
            <person name="Han J."/>
            <person name="Lapidus A."/>
            <person name="Bruce D."/>
            <person name="Goodwin L."/>
            <person name="Pitluck S."/>
            <person name="Peters L."/>
            <person name="Kyrpides N."/>
            <person name="Mavromatis K."/>
            <person name="Ivanova N."/>
            <person name="Mikhailova N."/>
            <person name="Chertkov O."/>
            <person name="Detter J.C."/>
            <person name="Tapia R."/>
            <person name="Han C."/>
            <person name="Land M."/>
            <person name="Hauser L."/>
            <person name="Markowitz V."/>
            <person name="Cheng J.-F."/>
            <person name="Hugenholtz P."/>
            <person name="Woyke T."/>
            <person name="Wu D."/>
            <person name="Gronow S."/>
            <person name="Wellnitz S."/>
            <person name="Brambilla E."/>
            <person name="Klenk H.-P."/>
            <person name="Eisen J.A."/>
        </authorList>
    </citation>
    <scope>NUCLEOTIDE SEQUENCE [LARGE SCALE GENOMIC DNA]</scope>
    <source>
        <strain evidence="15">ATCC BAA-1111 / DSM 21527 / NCTC 11395 / H</strain>
    </source>
</reference>
<evidence type="ECO:0000313" key="14">
    <source>
        <dbReference type="EMBL" id="AFM12070.1"/>
    </source>
</evidence>
<keyword evidence="9" id="KW-0406">Ion transport</keyword>
<keyword evidence="4 12" id="KW-0812">Transmembrane</keyword>
<feature type="transmembrane region" description="Helical" evidence="12">
    <location>
        <begin position="243"/>
        <end position="265"/>
    </location>
</feature>
<feature type="transmembrane region" description="Helical" evidence="12">
    <location>
        <begin position="119"/>
        <end position="139"/>
    </location>
</feature>
<proteinExistence type="predicted"/>
<evidence type="ECO:0000256" key="10">
    <source>
        <dbReference type="ARBA" id="ARBA00023136"/>
    </source>
</evidence>
<evidence type="ECO:0000256" key="8">
    <source>
        <dbReference type="ARBA" id="ARBA00022989"/>
    </source>
</evidence>
<evidence type="ECO:0000256" key="4">
    <source>
        <dbReference type="ARBA" id="ARBA00022692"/>
    </source>
</evidence>
<sequence>MAKRIKKINPPRKVMAAHAAAKPMKKDYSEDSDKDNLTGWRARVHEIVYEADTPAGKAFDVTLVFAIIASVLVLMLESVRPIEAAWHWQLKTLEWMFTFFFTAEYLLRLYSVTRPLKYATSFFGIVDLVAVLPTWVSFFFPGSQYLLSVRVLRLLRIFRILKLANYLSQAEILKRALANSRRKIIVFLLTVMTLVVIIGTIVYVVEGEENGFTSIPTGVYWAIVTLTTVGYGDISPKTPLGQALASVVMIMGYGIIAVPTGIVTAELTQDQGSPKPVSTQSCRACSAEGHDVDAKYCKYCGDEL</sequence>
<dbReference type="Pfam" id="PF00520">
    <property type="entry name" value="Ion_trans"/>
    <property type="match status" value="1"/>
</dbReference>
<evidence type="ECO:0000256" key="12">
    <source>
        <dbReference type="SAM" id="Phobius"/>
    </source>
</evidence>
<evidence type="ECO:0000256" key="6">
    <source>
        <dbReference type="ARBA" id="ARBA00022882"/>
    </source>
</evidence>
<keyword evidence="8 12" id="KW-1133">Transmembrane helix</keyword>
<keyword evidence="11" id="KW-0407">Ion channel</keyword>
<dbReference type="Gene3D" id="1.10.287.70">
    <property type="match status" value="1"/>
</dbReference>
<evidence type="ECO:0000256" key="7">
    <source>
        <dbReference type="ARBA" id="ARBA00022958"/>
    </source>
</evidence>
<protein>
    <submittedName>
        <fullName evidence="14">Ion transport protein</fullName>
    </submittedName>
</protein>
<keyword evidence="7" id="KW-0630">Potassium</keyword>
<accession>I4B463</accession>
<dbReference type="PATRIC" id="fig|869212.3.peg.1410"/>
<evidence type="ECO:0000256" key="1">
    <source>
        <dbReference type="ARBA" id="ARBA00004141"/>
    </source>
</evidence>
<keyword evidence="3" id="KW-0633">Potassium transport</keyword>
<keyword evidence="5" id="KW-0631">Potassium channel</keyword>
<feature type="transmembrane region" description="Helical" evidence="12">
    <location>
        <begin position="184"/>
        <end position="205"/>
    </location>
</feature>
<name>I4B463_TURPD</name>
<organism evidence="14 15">
    <name type="scientific">Turneriella parva (strain ATCC BAA-1111 / DSM 21527 / NCTC 11395 / H)</name>
    <name type="common">Leptospira parva</name>
    <dbReference type="NCBI Taxonomy" id="869212"/>
    <lineage>
        <taxon>Bacteria</taxon>
        <taxon>Pseudomonadati</taxon>
        <taxon>Spirochaetota</taxon>
        <taxon>Spirochaetia</taxon>
        <taxon>Leptospirales</taxon>
        <taxon>Leptospiraceae</taxon>
        <taxon>Turneriella</taxon>
    </lineage>
</organism>
<evidence type="ECO:0000256" key="2">
    <source>
        <dbReference type="ARBA" id="ARBA00022448"/>
    </source>
</evidence>
<feature type="transmembrane region" description="Helical" evidence="12">
    <location>
        <begin position="58"/>
        <end position="76"/>
    </location>
</feature>
<evidence type="ECO:0000256" key="3">
    <source>
        <dbReference type="ARBA" id="ARBA00022538"/>
    </source>
</evidence>
<evidence type="ECO:0000259" key="13">
    <source>
        <dbReference type="Pfam" id="PF00520"/>
    </source>
</evidence>
<dbReference type="InterPro" id="IPR028325">
    <property type="entry name" value="VG_K_chnl"/>
</dbReference>
<dbReference type="Gene3D" id="1.20.120.350">
    <property type="entry name" value="Voltage-gated potassium channels. Chain C"/>
    <property type="match status" value="1"/>
</dbReference>
<dbReference type="SUPFAM" id="SSF81324">
    <property type="entry name" value="Voltage-gated potassium channels"/>
    <property type="match status" value="1"/>
</dbReference>
<keyword evidence="15" id="KW-1185">Reference proteome</keyword>
<feature type="transmembrane region" description="Helical" evidence="12">
    <location>
        <begin position="88"/>
        <end position="107"/>
    </location>
</feature>
<dbReference type="GO" id="GO:0001508">
    <property type="term" value="P:action potential"/>
    <property type="evidence" value="ECO:0007669"/>
    <property type="project" value="TreeGrafter"/>
</dbReference>
<dbReference type="HOGENOM" id="CLU_011722_1_3_12"/>
<dbReference type="EMBL" id="CP002959">
    <property type="protein sequence ID" value="AFM12070.1"/>
    <property type="molecule type" value="Genomic_DNA"/>
</dbReference>
<dbReference type="PANTHER" id="PTHR11537">
    <property type="entry name" value="VOLTAGE-GATED POTASSIUM CHANNEL"/>
    <property type="match status" value="1"/>
</dbReference>
<evidence type="ECO:0000313" key="15">
    <source>
        <dbReference type="Proteomes" id="UP000006048"/>
    </source>
</evidence>
<comment type="subcellular location">
    <subcellularLocation>
        <location evidence="1">Membrane</location>
        <topology evidence="1">Multi-pass membrane protein</topology>
    </subcellularLocation>
</comment>
<dbReference type="PANTHER" id="PTHR11537:SF254">
    <property type="entry name" value="POTASSIUM VOLTAGE-GATED CHANNEL PROTEIN SHAB"/>
    <property type="match status" value="1"/>
</dbReference>